<keyword evidence="8 10" id="KW-0472">Membrane</keyword>
<dbReference type="GO" id="GO:0005739">
    <property type="term" value="C:mitochondrion"/>
    <property type="evidence" value="ECO:0007669"/>
    <property type="project" value="TreeGrafter"/>
</dbReference>
<protein>
    <recommendedName>
        <fullName evidence="3">Protoheme IX farnesyltransferase, mitochondrial</fullName>
    </recommendedName>
    <alternativeName>
        <fullName evidence="9">Heme O synthase</fullName>
    </alternativeName>
</protein>
<dbReference type="InterPro" id="IPR044878">
    <property type="entry name" value="UbiA_sf"/>
</dbReference>
<keyword evidence="7" id="KW-0350">Heme biosynthesis</keyword>
<dbReference type="GO" id="GO:0016020">
    <property type="term" value="C:membrane"/>
    <property type="evidence" value="ECO:0007669"/>
    <property type="project" value="UniProtKB-SubCell"/>
</dbReference>
<sequence>RRCSVISENAPRVRGSGVMHKFLANGRLWCEVVRQNVGSTSSRRPPFGFCSRLHDAVKPTPAFTGVGVSRKRHTAAAAEEPHDDVSKAGLARPAVAFPLAAAVPPSHQAPVVDAKALISEISKSVGLPASAAAATAVVTATTAKGNAVLSKEAADDAKEEPVVVASITSLPGFSRLIYHYMMLSKIRLTSLVVMTTMAGYAMAPGAFDLGTFLLCSAGTTLVSGAANSINQVIETSFDAQMARTRNRVLVKGYLSRLHAVGFALGASTIGCSMLYFGVNEMTAALGAANLILYTSIYTPMKRYSILNTWVGSFVGAIPPLMGWAACTGGDLGAGAWILAGLLYCWQFPHFNALSWNIRPEYLKAGYKMMANSHPALCTRVSLRHTGFITGLSLLAPALDVTNWWFALETLPLNAYFGYLAWDFHQKADSKSSRKLFRFSLLHLPLLMALFLLNKKYWLFGESKEADALALHVSGDTKDKAGEYLVPNIVAEVGGNTASNGSIKAIEDSLLPNIATVLPTPGKQKL</sequence>
<dbReference type="PROSITE" id="PS00943">
    <property type="entry name" value="UBIA"/>
    <property type="match status" value="1"/>
</dbReference>
<feature type="non-terminal residue" evidence="11">
    <location>
        <position position="1"/>
    </location>
</feature>
<comment type="subcellular location">
    <subcellularLocation>
        <location evidence="1">Membrane</location>
        <topology evidence="1">Multi-pass membrane protein</topology>
    </subcellularLocation>
</comment>
<dbReference type="GO" id="GO:0008495">
    <property type="term" value="F:protoheme IX farnesyltransferase activity"/>
    <property type="evidence" value="ECO:0007669"/>
    <property type="project" value="InterPro"/>
</dbReference>
<name>T1DQE7_ANOAQ</name>
<reference evidence="11" key="1">
    <citation type="submission" date="2013-07" db="EMBL/GenBank/DDBJ databases">
        <title>Transcriptome sequencing and developmental regulation of gene expression in Anopheles aquasalis.</title>
        <authorList>
            <consortium name="Brazilian Malaria Network (MCT/CNPq/MS/SCTIE/DECIT/PRONEX 555648/2009-5) and Research Network on Bioactive Molecules from Arthropod Vectors (NAP-MOBIARVE"/>
            <consortium name="University of Sao Paulo)"/>
            <person name="Marinotti O."/>
            <person name="Ribeiro J.M.C."/>
            <person name="Costa-da-Silva A.L."/>
            <person name="Silva M.C.P."/>
            <person name="Lopes A.R."/>
            <person name="Barros M.S."/>
            <person name="Sa-Nunes A."/>
            <person name="Konjin B.B."/>
            <person name="Carvalho E."/>
            <person name="Suesdek L."/>
            <person name="Silva-Neto M.A.C."/>
            <person name="Capurro M.L."/>
        </authorList>
    </citation>
    <scope>NUCLEOTIDE SEQUENCE</scope>
    <source>
        <tissue evidence="11">Whole body</tissue>
    </source>
</reference>
<evidence type="ECO:0000256" key="7">
    <source>
        <dbReference type="ARBA" id="ARBA00023133"/>
    </source>
</evidence>
<evidence type="ECO:0000256" key="5">
    <source>
        <dbReference type="ARBA" id="ARBA00022692"/>
    </source>
</evidence>
<evidence type="ECO:0000256" key="1">
    <source>
        <dbReference type="ARBA" id="ARBA00004141"/>
    </source>
</evidence>
<dbReference type="PANTHER" id="PTHR43448">
    <property type="entry name" value="PROTOHEME IX FARNESYLTRANSFERASE, MITOCHONDRIAL"/>
    <property type="match status" value="1"/>
</dbReference>
<keyword evidence="6 10" id="KW-1133">Transmembrane helix</keyword>
<dbReference type="Gene3D" id="1.10.357.140">
    <property type="entry name" value="UbiA prenyltransferase"/>
    <property type="match status" value="1"/>
</dbReference>
<dbReference type="FunFam" id="1.10.357.140:FF:000020">
    <property type="entry name" value="Protoheme ix farnesyltransferase"/>
    <property type="match status" value="1"/>
</dbReference>
<dbReference type="PANTHER" id="PTHR43448:SF2">
    <property type="entry name" value="PROTOHEME IX FARNESYLTRANSFERASE, MITOCHONDRIAL"/>
    <property type="match status" value="1"/>
</dbReference>
<feature type="transmembrane region" description="Helical" evidence="10">
    <location>
        <begin position="186"/>
        <end position="203"/>
    </location>
</feature>
<evidence type="ECO:0000256" key="8">
    <source>
        <dbReference type="ARBA" id="ARBA00023136"/>
    </source>
</evidence>
<evidence type="ECO:0000256" key="2">
    <source>
        <dbReference type="ARBA" id="ARBA00005985"/>
    </source>
</evidence>
<feature type="transmembrane region" description="Helical" evidence="10">
    <location>
        <begin position="331"/>
        <end position="355"/>
    </location>
</feature>
<proteinExistence type="evidence at transcript level"/>
<comment type="similarity">
    <text evidence="2">Belongs to the UbiA prenyltransferase family.</text>
</comment>
<evidence type="ECO:0000256" key="4">
    <source>
        <dbReference type="ARBA" id="ARBA00022679"/>
    </source>
</evidence>
<organism evidence="11">
    <name type="scientific">Anopheles aquasalis</name>
    <name type="common">Malaria mosquito</name>
    <dbReference type="NCBI Taxonomy" id="42839"/>
    <lineage>
        <taxon>Eukaryota</taxon>
        <taxon>Metazoa</taxon>
        <taxon>Ecdysozoa</taxon>
        <taxon>Arthropoda</taxon>
        <taxon>Hexapoda</taxon>
        <taxon>Insecta</taxon>
        <taxon>Pterygota</taxon>
        <taxon>Neoptera</taxon>
        <taxon>Endopterygota</taxon>
        <taxon>Diptera</taxon>
        <taxon>Nematocera</taxon>
        <taxon>Culicoidea</taxon>
        <taxon>Culicidae</taxon>
        <taxon>Anophelinae</taxon>
        <taxon>Anopheles</taxon>
    </lineage>
</organism>
<dbReference type="Pfam" id="PF01040">
    <property type="entry name" value="UbiA"/>
    <property type="match status" value="1"/>
</dbReference>
<dbReference type="VEuPathDB" id="VectorBase:AAQUA_000950"/>
<evidence type="ECO:0000256" key="6">
    <source>
        <dbReference type="ARBA" id="ARBA00022989"/>
    </source>
</evidence>
<dbReference type="CDD" id="cd13957">
    <property type="entry name" value="PT_UbiA_Cox10"/>
    <property type="match status" value="1"/>
</dbReference>
<dbReference type="InterPro" id="IPR000537">
    <property type="entry name" value="UbiA_prenyltransferase"/>
</dbReference>
<feature type="transmembrane region" description="Helical" evidence="10">
    <location>
        <begin position="253"/>
        <end position="275"/>
    </location>
</feature>
<evidence type="ECO:0000313" key="11">
    <source>
        <dbReference type="EMBL" id="JAB00391.1"/>
    </source>
</evidence>
<evidence type="ECO:0000256" key="3">
    <source>
        <dbReference type="ARBA" id="ARBA00016335"/>
    </source>
</evidence>
<dbReference type="GO" id="GO:0006784">
    <property type="term" value="P:heme A biosynthetic process"/>
    <property type="evidence" value="ECO:0007669"/>
    <property type="project" value="TreeGrafter"/>
</dbReference>
<dbReference type="InterPro" id="IPR006369">
    <property type="entry name" value="Protohaem_IX_farnesylTrfase"/>
</dbReference>
<evidence type="ECO:0000256" key="9">
    <source>
        <dbReference type="ARBA" id="ARBA00030253"/>
    </source>
</evidence>
<dbReference type="HAMAP" id="MF_00154">
    <property type="entry name" value="CyoE_CtaB"/>
    <property type="match status" value="1"/>
</dbReference>
<keyword evidence="5 10" id="KW-0812">Transmembrane</keyword>
<dbReference type="NCBIfam" id="TIGR01473">
    <property type="entry name" value="cyoE_ctaB"/>
    <property type="match status" value="1"/>
</dbReference>
<dbReference type="AlphaFoldDB" id="T1DQE7"/>
<feature type="transmembrane region" description="Helical" evidence="10">
    <location>
        <begin position="435"/>
        <end position="452"/>
    </location>
</feature>
<feature type="transmembrane region" description="Helical" evidence="10">
    <location>
        <begin position="305"/>
        <end position="325"/>
    </location>
</feature>
<accession>T1DQE7</accession>
<keyword evidence="4 11" id="KW-0808">Transferase</keyword>
<evidence type="ECO:0000256" key="10">
    <source>
        <dbReference type="SAM" id="Phobius"/>
    </source>
</evidence>
<dbReference type="InterPro" id="IPR030470">
    <property type="entry name" value="UbiA_prenylTrfase_CS"/>
</dbReference>
<dbReference type="EMBL" id="GAMD01001200">
    <property type="protein sequence ID" value="JAB00391.1"/>
    <property type="molecule type" value="mRNA"/>
</dbReference>